<gene>
    <name evidence="2" type="ORF">BET01_15010</name>
</gene>
<organism evidence="2 3">
    <name type="scientific">Lacrimispora algidixylanolytica</name>
    <dbReference type="NCBI Taxonomy" id="94868"/>
    <lineage>
        <taxon>Bacteria</taxon>
        <taxon>Bacillati</taxon>
        <taxon>Bacillota</taxon>
        <taxon>Clostridia</taxon>
        <taxon>Lachnospirales</taxon>
        <taxon>Lachnospiraceae</taxon>
        <taxon>Lacrimispora</taxon>
    </lineage>
</organism>
<evidence type="ECO:0000313" key="3">
    <source>
        <dbReference type="Proteomes" id="UP000284277"/>
    </source>
</evidence>
<dbReference type="OrthoDB" id="1957063at2"/>
<name>A0A419T7D5_9FIRM</name>
<evidence type="ECO:0000256" key="1">
    <source>
        <dbReference type="SAM" id="MobiDB-lite"/>
    </source>
</evidence>
<comment type="caution">
    <text evidence="2">The sequence shown here is derived from an EMBL/GenBank/DDBJ whole genome shotgun (WGS) entry which is preliminary data.</text>
</comment>
<evidence type="ECO:0000313" key="2">
    <source>
        <dbReference type="EMBL" id="RKD33329.1"/>
    </source>
</evidence>
<feature type="region of interest" description="Disordered" evidence="1">
    <location>
        <begin position="1"/>
        <end position="24"/>
    </location>
</feature>
<protein>
    <submittedName>
        <fullName evidence="2">Uncharacterized protein</fullName>
    </submittedName>
</protein>
<dbReference type="EMBL" id="MCIA01000007">
    <property type="protein sequence ID" value="RKD33329.1"/>
    <property type="molecule type" value="Genomic_DNA"/>
</dbReference>
<accession>A0A419T7D5</accession>
<feature type="compositionally biased region" description="Polar residues" evidence="1">
    <location>
        <begin position="12"/>
        <end position="23"/>
    </location>
</feature>
<reference evidence="2 3" key="1">
    <citation type="submission" date="2016-08" db="EMBL/GenBank/DDBJ databases">
        <title>A new outlook on sporulation: Clostridium algidixylanolyticum.</title>
        <authorList>
            <person name="Poppleton D.I."/>
            <person name="Gribaldo S."/>
        </authorList>
    </citation>
    <scope>NUCLEOTIDE SEQUENCE [LARGE SCALE GENOMIC DNA]</scope>
    <source>
        <strain evidence="2 3">SPL73</strain>
    </source>
</reference>
<proteinExistence type="predicted"/>
<keyword evidence="3" id="KW-1185">Reference proteome</keyword>
<dbReference type="Proteomes" id="UP000284277">
    <property type="component" value="Unassembled WGS sequence"/>
</dbReference>
<sequence length="234" mass="26090">MTNINVGRMSGVQYQSFSQTSKVSGLDWEKIPHKGMERPSEAEFTSKIDELAKGLAEARYSNDNSRYKSLSSEGEKMRAQYISSVSPDRKNMVDEASELMNQSRSNAGKEETDKPHDFMDYLNKKDGVGEYAKKGSRGSASKSGTTVVLTGSDLQPDTFEIKGSKAGQTVMGYASGNWYHVNTSEEQNMQQNFLSRLNKAEDRYYRQYINAGPLNTGQDFDTASATKNRVDYTA</sequence>
<dbReference type="RefSeq" id="WP_120195920.1">
    <property type="nucleotide sequence ID" value="NZ_MCIA01000007.1"/>
</dbReference>
<dbReference type="AlphaFoldDB" id="A0A419T7D5"/>